<sequence length="557" mass="62317">MFGDRPDTSSVGGLMLRKIIKRCAERLGYSTRCQRWLTPEDQESAKFRAFVERNIDKADYLSRNPDVAKACADPVEHWLNHGCLEGRRLSPDLEVLLGQTAALADQKTWELFRYRGKFVAVRPTFLPQRVVDQILEQGQFDAAVFAPGFHAIRTLRRYNFADLLSRHGIDITRLLGVISQRPRAVILLPFLVIGGVEKYASAIVEAFEAAGLWPTLVLVTDQTEAAAAKWQPLSILAPLRKAQIVFWRSFCPSVGRHEAALARILNGIAPDVILVINSQVGLEMVSRYGRGLSQKSKLFCAFFGLSPNALGAPYGWRYPRSTLPFATALTDNGRTARILRNSFAALPQCRIAILPPMSELATREEWDERLFARRLRAASVQPCKRWLWISRIEYFKGLKLLNEVATLRSGDEFHIFGPADRPLEELGLRSDNIKHNGFLNNVGTIDCALYDAFIFTSMFEGMPNVVLEMAQKAIPLVLTRVGGLDETFDDSAAIFIEPDKQSSSRSFADALAGLTMKSPDDIVSMVNAAYEQASSRHGPETFRRNVARLFCTHEPNA</sequence>
<gene>
    <name evidence="3" type="ORF">CCS01_30155</name>
</gene>
<keyword evidence="1" id="KW-0328">Glycosyltransferase</keyword>
<keyword evidence="2" id="KW-0808">Transferase</keyword>
<proteinExistence type="predicted"/>
<evidence type="ECO:0000313" key="3">
    <source>
        <dbReference type="EMBL" id="PPQ26289.1"/>
    </source>
</evidence>
<organism evidence="3 4">
    <name type="scientific">Rhodopila globiformis</name>
    <name type="common">Rhodopseudomonas globiformis</name>
    <dbReference type="NCBI Taxonomy" id="1071"/>
    <lineage>
        <taxon>Bacteria</taxon>
        <taxon>Pseudomonadati</taxon>
        <taxon>Pseudomonadota</taxon>
        <taxon>Alphaproteobacteria</taxon>
        <taxon>Acetobacterales</taxon>
        <taxon>Acetobacteraceae</taxon>
        <taxon>Rhodopila</taxon>
    </lineage>
</organism>
<accession>A0A2S6MVB4</accession>
<evidence type="ECO:0000256" key="2">
    <source>
        <dbReference type="ARBA" id="ARBA00022679"/>
    </source>
</evidence>
<dbReference type="SUPFAM" id="SSF53756">
    <property type="entry name" value="UDP-Glycosyltransferase/glycogen phosphorylase"/>
    <property type="match status" value="1"/>
</dbReference>
<name>A0A2S6MVB4_RHOGL</name>
<evidence type="ECO:0000313" key="4">
    <source>
        <dbReference type="Proteomes" id="UP000239724"/>
    </source>
</evidence>
<dbReference type="Gene3D" id="3.40.50.2000">
    <property type="entry name" value="Glycogen Phosphorylase B"/>
    <property type="match status" value="1"/>
</dbReference>
<keyword evidence="4" id="KW-1185">Reference proteome</keyword>
<evidence type="ECO:0008006" key="5">
    <source>
        <dbReference type="Google" id="ProtNLM"/>
    </source>
</evidence>
<dbReference type="AlphaFoldDB" id="A0A2S6MVB4"/>
<evidence type="ECO:0000256" key="1">
    <source>
        <dbReference type="ARBA" id="ARBA00022676"/>
    </source>
</evidence>
<dbReference type="EMBL" id="NHRY01000270">
    <property type="protein sequence ID" value="PPQ26289.1"/>
    <property type="molecule type" value="Genomic_DNA"/>
</dbReference>
<dbReference type="Pfam" id="PF13692">
    <property type="entry name" value="Glyco_trans_1_4"/>
    <property type="match status" value="1"/>
</dbReference>
<protein>
    <recommendedName>
        <fullName evidence="5">Glycosyl transferase family 1 domain-containing protein</fullName>
    </recommendedName>
</protein>
<comment type="caution">
    <text evidence="3">The sequence shown here is derived from an EMBL/GenBank/DDBJ whole genome shotgun (WGS) entry which is preliminary data.</text>
</comment>
<reference evidence="3 4" key="1">
    <citation type="journal article" date="2018" name="Arch. Microbiol.">
        <title>New insights into the metabolic potential of the phototrophic purple bacterium Rhodopila globiformis DSM 161(T) from its draft genome sequence and evidence for a vanadium-dependent nitrogenase.</title>
        <authorList>
            <person name="Imhoff J.F."/>
            <person name="Rahn T."/>
            <person name="Kunzel S."/>
            <person name="Neulinger S.C."/>
        </authorList>
    </citation>
    <scope>NUCLEOTIDE SEQUENCE [LARGE SCALE GENOMIC DNA]</scope>
    <source>
        <strain evidence="3 4">DSM 161</strain>
    </source>
</reference>
<dbReference type="GO" id="GO:0016757">
    <property type="term" value="F:glycosyltransferase activity"/>
    <property type="evidence" value="ECO:0007669"/>
    <property type="project" value="UniProtKB-KW"/>
</dbReference>
<dbReference type="PANTHER" id="PTHR12526">
    <property type="entry name" value="GLYCOSYLTRANSFERASE"/>
    <property type="match status" value="1"/>
</dbReference>
<dbReference type="PANTHER" id="PTHR12526:SF510">
    <property type="entry name" value="D-INOSITOL 3-PHOSPHATE GLYCOSYLTRANSFERASE"/>
    <property type="match status" value="1"/>
</dbReference>
<dbReference type="Proteomes" id="UP000239724">
    <property type="component" value="Unassembled WGS sequence"/>
</dbReference>